<sequence length="290" mass="32244">MKNLTSVIVGCVVAMTGQVHSQDIVAHRGASHAAPENTLAAFELAWEEGADAIEGDFYLTADHHIVCIHDKTTERVCPQSPSLNVSQSTLSQLQSLDVGSWKAKEFWRERIPTLADVMATVPKGKRIFVEIKCGVEIVPSLKSELERSNLASEQIVIISFDEEVVKATREMMPQYKANWLTSFKRDDDELDFRPTTHVLLDTLSRSHATGLGSQFNVGALSRSLVDDIKESGFEFHVWTVDDSKDVVLAVEFSVDSITTNRPQFVRQIVNQTHVSISQDTQNQPQPVTVP</sequence>
<dbReference type="EMBL" id="SJPI01000001">
    <property type="protein sequence ID" value="TWT54949.1"/>
    <property type="molecule type" value="Genomic_DNA"/>
</dbReference>
<organism evidence="2 3">
    <name type="scientific">Rubripirellula amarantea</name>
    <dbReference type="NCBI Taxonomy" id="2527999"/>
    <lineage>
        <taxon>Bacteria</taxon>
        <taxon>Pseudomonadati</taxon>
        <taxon>Planctomycetota</taxon>
        <taxon>Planctomycetia</taxon>
        <taxon>Pirellulales</taxon>
        <taxon>Pirellulaceae</taxon>
        <taxon>Rubripirellula</taxon>
    </lineage>
</organism>
<feature type="domain" description="GP-PDE" evidence="1">
    <location>
        <begin position="22"/>
        <end position="269"/>
    </location>
</feature>
<keyword evidence="3" id="KW-1185">Reference proteome</keyword>
<dbReference type="EC" id="3.1.4.46" evidence="2"/>
<dbReference type="InterPro" id="IPR017946">
    <property type="entry name" value="PLC-like_Pdiesterase_TIM-brl"/>
</dbReference>
<reference evidence="2 3" key="1">
    <citation type="submission" date="2019-02" db="EMBL/GenBank/DDBJ databases">
        <title>Deep-cultivation of Planctomycetes and their phenomic and genomic characterization uncovers novel biology.</title>
        <authorList>
            <person name="Wiegand S."/>
            <person name="Jogler M."/>
            <person name="Boedeker C."/>
            <person name="Pinto D."/>
            <person name="Vollmers J."/>
            <person name="Rivas-Marin E."/>
            <person name="Kohn T."/>
            <person name="Peeters S.H."/>
            <person name="Heuer A."/>
            <person name="Rast P."/>
            <person name="Oberbeckmann S."/>
            <person name="Bunk B."/>
            <person name="Jeske O."/>
            <person name="Meyerdierks A."/>
            <person name="Storesund J.E."/>
            <person name="Kallscheuer N."/>
            <person name="Luecker S."/>
            <person name="Lage O.M."/>
            <person name="Pohl T."/>
            <person name="Merkel B.J."/>
            <person name="Hornburger P."/>
            <person name="Mueller R.-W."/>
            <person name="Bruemmer F."/>
            <person name="Labrenz M."/>
            <person name="Spormann A.M."/>
            <person name="Op Den Camp H."/>
            <person name="Overmann J."/>
            <person name="Amann R."/>
            <person name="Jetten M.S.M."/>
            <person name="Mascher T."/>
            <person name="Medema M.H."/>
            <person name="Devos D.P."/>
            <person name="Kaster A.-K."/>
            <person name="Ovreas L."/>
            <person name="Rohde M."/>
            <person name="Galperin M.Y."/>
            <person name="Jogler C."/>
        </authorList>
    </citation>
    <scope>NUCLEOTIDE SEQUENCE [LARGE SCALE GENOMIC DNA]</scope>
    <source>
        <strain evidence="2 3">Pla22</strain>
    </source>
</reference>
<protein>
    <submittedName>
        <fullName evidence="2">Putative glycerophosphoryl diester phosphodiesterase 1</fullName>
        <ecNumber evidence="2">3.1.4.46</ecNumber>
    </submittedName>
</protein>
<evidence type="ECO:0000313" key="3">
    <source>
        <dbReference type="Proteomes" id="UP000316598"/>
    </source>
</evidence>
<dbReference type="PANTHER" id="PTHR46211:SF1">
    <property type="entry name" value="GLYCEROPHOSPHODIESTER PHOSPHODIESTERASE, CYTOPLASMIC"/>
    <property type="match status" value="1"/>
</dbReference>
<evidence type="ECO:0000259" key="1">
    <source>
        <dbReference type="PROSITE" id="PS51704"/>
    </source>
</evidence>
<comment type="caution">
    <text evidence="2">The sequence shown here is derived from an EMBL/GenBank/DDBJ whole genome shotgun (WGS) entry which is preliminary data.</text>
</comment>
<dbReference type="Proteomes" id="UP000316598">
    <property type="component" value="Unassembled WGS sequence"/>
</dbReference>
<dbReference type="GO" id="GO:0006629">
    <property type="term" value="P:lipid metabolic process"/>
    <property type="evidence" value="ECO:0007669"/>
    <property type="project" value="InterPro"/>
</dbReference>
<accession>A0A5C5WXG0</accession>
<dbReference type="GO" id="GO:0008889">
    <property type="term" value="F:glycerophosphodiester phosphodiesterase activity"/>
    <property type="evidence" value="ECO:0007669"/>
    <property type="project" value="UniProtKB-EC"/>
</dbReference>
<evidence type="ECO:0000313" key="2">
    <source>
        <dbReference type="EMBL" id="TWT54949.1"/>
    </source>
</evidence>
<dbReference type="InterPro" id="IPR030395">
    <property type="entry name" value="GP_PDE_dom"/>
</dbReference>
<proteinExistence type="predicted"/>
<dbReference type="PANTHER" id="PTHR46211">
    <property type="entry name" value="GLYCEROPHOSPHORYL DIESTER PHOSPHODIESTERASE"/>
    <property type="match status" value="1"/>
</dbReference>
<keyword evidence="2" id="KW-0378">Hydrolase</keyword>
<dbReference type="OrthoDB" id="238714at2"/>
<name>A0A5C5WXG0_9BACT</name>
<dbReference type="AlphaFoldDB" id="A0A5C5WXG0"/>
<gene>
    <name evidence="2" type="primary">glpQ1_1</name>
    <name evidence="2" type="ORF">Pla22_26030</name>
</gene>
<dbReference type="RefSeq" id="WP_146514905.1">
    <property type="nucleotide sequence ID" value="NZ_SJPI01000001.1"/>
</dbReference>
<dbReference type="SUPFAM" id="SSF51695">
    <property type="entry name" value="PLC-like phosphodiesterases"/>
    <property type="match status" value="1"/>
</dbReference>
<dbReference type="CDD" id="cd08582">
    <property type="entry name" value="GDPD_like_2"/>
    <property type="match status" value="1"/>
</dbReference>
<dbReference type="Gene3D" id="3.20.20.190">
    <property type="entry name" value="Phosphatidylinositol (PI) phosphodiesterase"/>
    <property type="match status" value="1"/>
</dbReference>
<dbReference type="PROSITE" id="PS51704">
    <property type="entry name" value="GP_PDE"/>
    <property type="match status" value="1"/>
</dbReference>
<dbReference type="Pfam" id="PF03009">
    <property type="entry name" value="GDPD"/>
    <property type="match status" value="1"/>
</dbReference>